<evidence type="ECO:0000256" key="7">
    <source>
        <dbReference type="ARBA" id="ARBA00023136"/>
    </source>
</evidence>
<evidence type="ECO:0000256" key="4">
    <source>
        <dbReference type="ARBA" id="ARBA00022741"/>
    </source>
</evidence>
<feature type="compositionally biased region" description="Polar residues" evidence="9">
    <location>
        <begin position="422"/>
        <end position="448"/>
    </location>
</feature>
<keyword evidence="11" id="KW-0732">Signal</keyword>
<accession>A0AAN6GFS0</accession>
<dbReference type="GO" id="GO:0016020">
    <property type="term" value="C:membrane"/>
    <property type="evidence" value="ECO:0007669"/>
    <property type="project" value="UniProtKB-SubCell"/>
</dbReference>
<evidence type="ECO:0000256" key="2">
    <source>
        <dbReference type="ARBA" id="ARBA00022448"/>
    </source>
</evidence>
<feature type="transmembrane region" description="Helical" evidence="10">
    <location>
        <begin position="219"/>
        <end position="244"/>
    </location>
</feature>
<dbReference type="Pfam" id="PF00664">
    <property type="entry name" value="ABC_membrane"/>
    <property type="match status" value="1"/>
</dbReference>
<feature type="domain" description="ABC transporter" evidence="12">
    <location>
        <begin position="841"/>
        <end position="1076"/>
    </location>
</feature>
<keyword evidence="2" id="KW-0813">Transport</keyword>
<proteinExistence type="inferred from homology"/>
<evidence type="ECO:0000256" key="3">
    <source>
        <dbReference type="ARBA" id="ARBA00022692"/>
    </source>
</evidence>
<dbReference type="GO" id="GO:0140359">
    <property type="term" value="F:ABC-type transporter activity"/>
    <property type="evidence" value="ECO:0007669"/>
    <property type="project" value="InterPro"/>
</dbReference>
<dbReference type="InterPro" id="IPR003593">
    <property type="entry name" value="AAA+_ATPase"/>
</dbReference>
<dbReference type="Gene3D" id="3.40.50.300">
    <property type="entry name" value="P-loop containing nucleotide triphosphate hydrolases"/>
    <property type="match status" value="1"/>
</dbReference>
<evidence type="ECO:0000256" key="10">
    <source>
        <dbReference type="SAM" id="Phobius"/>
    </source>
</evidence>
<dbReference type="InterPro" id="IPR039421">
    <property type="entry name" value="Type_1_exporter"/>
</dbReference>
<comment type="caution">
    <text evidence="14">The sequence shown here is derived from an EMBL/GenBank/DDBJ whole genome shotgun (WGS) entry which is preliminary data.</text>
</comment>
<reference evidence="14" key="1">
    <citation type="journal article" date="2023" name="PhytoFront">
        <title>Draft Genome Resources of Seven Strains of Tilletia horrida, Causal Agent of Kernel Smut of Rice.</title>
        <authorList>
            <person name="Khanal S."/>
            <person name="Antony Babu S."/>
            <person name="Zhou X.G."/>
        </authorList>
    </citation>
    <scope>NUCLEOTIDE SEQUENCE</scope>
    <source>
        <strain evidence="14">TX3</strain>
    </source>
</reference>
<evidence type="ECO:0000256" key="11">
    <source>
        <dbReference type="SAM" id="SignalP"/>
    </source>
</evidence>
<evidence type="ECO:0000256" key="9">
    <source>
        <dbReference type="SAM" id="MobiDB-lite"/>
    </source>
</evidence>
<evidence type="ECO:0000256" key="1">
    <source>
        <dbReference type="ARBA" id="ARBA00004141"/>
    </source>
</evidence>
<dbReference type="GO" id="GO:0016887">
    <property type="term" value="F:ATP hydrolysis activity"/>
    <property type="evidence" value="ECO:0007669"/>
    <property type="project" value="InterPro"/>
</dbReference>
<feature type="domain" description="ABC transmembrane type-1" evidence="13">
    <location>
        <begin position="521"/>
        <end position="807"/>
    </location>
</feature>
<keyword evidence="4" id="KW-0547">Nucleotide-binding</keyword>
<feature type="compositionally biased region" description="Basic and acidic residues" evidence="9">
    <location>
        <begin position="1150"/>
        <end position="1164"/>
    </location>
</feature>
<dbReference type="PANTHER" id="PTHR24221">
    <property type="entry name" value="ATP-BINDING CASSETTE SUB-FAMILY B"/>
    <property type="match status" value="1"/>
</dbReference>
<sequence>MNASTAGIAGTRLLSLAASLHTLAQPWLEVDPTLHLASAAPPPAWYAHWVASPPAPPALTAAATAAAASALRAVASTSSSSAAAAASANLSAPAPAPAPAASPLHLLPASIAASKDDIHSLASASETLFALRLLQLVVLLLIPAIALAQEPVRRLAAHMLHPRRADRAAYSSLHNNNNNGNNALPEESRSIASTSNDPLDAAPQPVAVRVPVRTPRRQLMHFTILTIAATYVLSGILIMLRAVLPPPDSRLWQPDLPLWYGIDISDLGALLGWSLLGSACLLEERQRGKFNYGKRKVMNALLLAGGIDLALLVVYLSVRAEQLRVLAPWTAAQLALLVLRIAVLYPILFYSLVSENVRFVLASEFEARQHNADSNQNAASNAQNASSSRSLSSSVHEGTGLLQPPSANGPDAARNLPGYGATGSSSSAPANGNDASGGQRSGSATPSGYRTPVKRPSSTTLSQAANSTAAPAAQAANASMGLSVTSAPPPPTLRVFAHRLRVLFPYLWPWDSPKLQALAGVCFCLLIIERFVNLAVPLQLGKIIDSLSSDGGARPTDPWGPVLVYAGLKMVQGSGGIISASQAMLWLPVEQYSERMMSLMAFEHLLNLSMRFHTKRRTGEILRILDRGASINSFFDMLIFRFLPIFLDLTIAVVWLTKTFTFSVGASLLVIMVVYTYFSVKLTTWRTELRREANNKDSVSRAIHTDVLMNWETVKFYSNEFFEAERYRLSLLDYQAAAAKVLISLSLLNFLQNTCLAVGTLAMTLMVAHRVVRGQARPADFVVFLSYLQQVFGPLSMLGTLYRVIQQNLVDTDKLMSLLEEETEIKDAPDAKDLVVTDGVIEFRDVSFSYDGKNEAIQGLSFVLDPKSSAALVGESGAGKSSVLRLMYRFYDVQRGQILIDGQDIRTVTQRSLRRAIGIVPQEPSLFNTSIRHNIHYGNTEEATDEAIQAAAMAAQIWDRIQTFPKGMQEVVGERGVRLSGGEKQRVAIARTILKNPPILLLDEATSALDSHTERQLQGALADVMQGRTSLTIAHRLSTIVNADKIIVMEAGRVIEQGAHHDLIARKGKYYNLWMQQIQTQKEQEAAAEAAAAAAAKGATEADLPDVGSSSSGAGQLQSQSQNQMPIPTVKIISGTPIPDDRNSGFLTLESERQNGEKDGDKGKAPMPNGIGNGNRFGNGRDVAAIVAAAAALTPPRPRAQANGHQSVNGQEQHRVGLGLDTDFAQRQTEAIDEAHATNSDTPLASPARSISDQQHPDISPENMTPSISAAASERQASFRSRSRTNSTQTVSAPGTPALDGSVGAATSSPRPTVRQRIASFASRVGRKSISSMTSPLIAASTPATSAAAPEPMPPVPAPALTTPKVDEGAFVVGSASPRVNGTSGNAPAPAPAPATPAALLLPAVEEPLDPTPGLSSLNGHARTGTFGSIGILDDGADRESSDELSAALTLPVSSPAPIPGPASVTESTTTTVVEEEEGESANGGGASSGGEAPPAAAAAAADGAGEVQDNAANADADADASPAAPGKWSNKNKKRRQKKRNGSTQA</sequence>
<feature type="compositionally biased region" description="Basic residues" evidence="9">
    <location>
        <begin position="1531"/>
        <end position="1547"/>
    </location>
</feature>
<feature type="compositionally biased region" description="Low complexity" evidence="9">
    <location>
        <begin position="372"/>
        <end position="394"/>
    </location>
</feature>
<feature type="region of interest" description="Disordered" evidence="9">
    <location>
        <begin position="1102"/>
        <end position="1176"/>
    </location>
</feature>
<feature type="transmembrane region" description="Helical" evidence="10">
    <location>
        <begin position="256"/>
        <end position="276"/>
    </location>
</feature>
<dbReference type="PROSITE" id="PS00211">
    <property type="entry name" value="ABC_TRANSPORTER_1"/>
    <property type="match status" value="1"/>
</dbReference>
<evidence type="ECO:0000313" key="15">
    <source>
        <dbReference type="Proteomes" id="UP001176521"/>
    </source>
</evidence>
<dbReference type="InterPro" id="IPR003439">
    <property type="entry name" value="ABC_transporter-like_ATP-bd"/>
</dbReference>
<dbReference type="GO" id="GO:0005524">
    <property type="term" value="F:ATP binding"/>
    <property type="evidence" value="ECO:0007669"/>
    <property type="project" value="UniProtKB-KW"/>
</dbReference>
<evidence type="ECO:0000256" key="5">
    <source>
        <dbReference type="ARBA" id="ARBA00022840"/>
    </source>
</evidence>
<dbReference type="Gene3D" id="1.20.1560.10">
    <property type="entry name" value="ABC transporter type 1, transmembrane domain"/>
    <property type="match status" value="1"/>
</dbReference>
<feature type="compositionally biased region" description="Low complexity" evidence="9">
    <location>
        <begin position="1102"/>
        <end position="1124"/>
    </location>
</feature>
<feature type="region of interest" description="Disordered" evidence="9">
    <location>
        <begin position="1233"/>
        <end position="1314"/>
    </location>
</feature>
<feature type="transmembrane region" description="Helical" evidence="10">
    <location>
        <begin position="662"/>
        <end position="680"/>
    </location>
</feature>
<protein>
    <submittedName>
        <fullName evidence="14">ATP-binding cassette-type vacuolar membrane transporter Hmt1</fullName>
    </submittedName>
</protein>
<feature type="compositionally biased region" description="Low complexity" evidence="9">
    <location>
        <begin position="462"/>
        <end position="472"/>
    </location>
</feature>
<feature type="signal peptide" evidence="11">
    <location>
        <begin position="1"/>
        <end position="24"/>
    </location>
</feature>
<dbReference type="EMBL" id="JAPDMQ010000111">
    <property type="protein sequence ID" value="KAK0534687.1"/>
    <property type="molecule type" value="Genomic_DNA"/>
</dbReference>
<feature type="transmembrane region" description="Helical" evidence="10">
    <location>
        <begin position="330"/>
        <end position="353"/>
    </location>
</feature>
<evidence type="ECO:0000256" key="6">
    <source>
        <dbReference type="ARBA" id="ARBA00022989"/>
    </source>
</evidence>
<dbReference type="PROSITE" id="PS50929">
    <property type="entry name" value="ABC_TM1F"/>
    <property type="match status" value="1"/>
</dbReference>
<gene>
    <name evidence="14" type="primary">hmt1</name>
    <name evidence="14" type="ORF">OC842_002555</name>
</gene>
<feature type="region of interest" description="Disordered" evidence="9">
    <location>
        <begin position="1431"/>
        <end position="1547"/>
    </location>
</feature>
<feature type="compositionally biased region" description="Polar residues" evidence="9">
    <location>
        <begin position="1262"/>
        <end position="1293"/>
    </location>
</feature>
<evidence type="ECO:0000259" key="12">
    <source>
        <dbReference type="PROSITE" id="PS50893"/>
    </source>
</evidence>
<dbReference type="InterPro" id="IPR017871">
    <property type="entry name" value="ABC_transporter-like_CS"/>
</dbReference>
<keyword evidence="7 10" id="KW-0472">Membrane</keyword>
<dbReference type="InterPro" id="IPR011527">
    <property type="entry name" value="ABC1_TM_dom"/>
</dbReference>
<dbReference type="PANTHER" id="PTHR24221:SF648">
    <property type="entry name" value="ABC-TYPE TRANSPORTER ATR1"/>
    <property type="match status" value="1"/>
</dbReference>
<dbReference type="FunFam" id="3.40.50.300:FF:000287">
    <property type="entry name" value="Multidrug ABC transporter ATP-binding protein"/>
    <property type="match status" value="1"/>
</dbReference>
<dbReference type="InterPro" id="IPR036640">
    <property type="entry name" value="ABC1_TM_sf"/>
</dbReference>
<evidence type="ECO:0000259" key="13">
    <source>
        <dbReference type="PROSITE" id="PS50929"/>
    </source>
</evidence>
<dbReference type="SUPFAM" id="SSF52540">
    <property type="entry name" value="P-loop containing nucleoside triphosphate hydrolases"/>
    <property type="match status" value="1"/>
</dbReference>
<keyword evidence="6 10" id="KW-1133">Transmembrane helix</keyword>
<evidence type="ECO:0000313" key="14">
    <source>
        <dbReference type="EMBL" id="KAK0534687.1"/>
    </source>
</evidence>
<feature type="transmembrane region" description="Helical" evidence="10">
    <location>
        <begin position="750"/>
        <end position="768"/>
    </location>
</feature>
<feature type="region of interest" description="Disordered" evidence="9">
    <location>
        <begin position="171"/>
        <end position="202"/>
    </location>
</feature>
<organism evidence="14 15">
    <name type="scientific">Tilletia horrida</name>
    <dbReference type="NCBI Taxonomy" id="155126"/>
    <lineage>
        <taxon>Eukaryota</taxon>
        <taxon>Fungi</taxon>
        <taxon>Dikarya</taxon>
        <taxon>Basidiomycota</taxon>
        <taxon>Ustilaginomycotina</taxon>
        <taxon>Exobasidiomycetes</taxon>
        <taxon>Tilletiales</taxon>
        <taxon>Tilletiaceae</taxon>
        <taxon>Tilletia</taxon>
    </lineage>
</organism>
<dbReference type="SMART" id="SM00382">
    <property type="entry name" value="AAA"/>
    <property type="match status" value="1"/>
</dbReference>
<evidence type="ECO:0000256" key="8">
    <source>
        <dbReference type="ARBA" id="ARBA00024363"/>
    </source>
</evidence>
<feature type="compositionally biased region" description="Low complexity" evidence="9">
    <location>
        <begin position="1462"/>
        <end position="1473"/>
    </location>
</feature>
<feature type="transmembrane region" description="Helical" evidence="10">
    <location>
        <begin position="638"/>
        <end position="656"/>
    </location>
</feature>
<name>A0AAN6GFS0_9BASI</name>
<feature type="chain" id="PRO_5042833872" evidence="11">
    <location>
        <begin position="25"/>
        <end position="1547"/>
    </location>
</feature>
<feature type="compositionally biased region" description="Polar residues" evidence="9">
    <location>
        <begin position="1237"/>
        <end position="1254"/>
    </location>
</feature>
<dbReference type="InterPro" id="IPR027417">
    <property type="entry name" value="P-loop_NTPase"/>
</dbReference>
<keyword evidence="5 14" id="KW-0067">ATP-binding</keyword>
<comment type="similarity">
    <text evidence="8">Belongs to the ABC transporter superfamily. ABCB family. Heavy Metal importer (TC 3.A.1.210) subfamily.</text>
</comment>
<feature type="compositionally biased region" description="Low complexity" evidence="9">
    <location>
        <begin position="1490"/>
        <end position="1526"/>
    </location>
</feature>
<comment type="subcellular location">
    <subcellularLocation>
        <location evidence="1">Membrane</location>
        <topology evidence="1">Multi-pass membrane protein</topology>
    </subcellularLocation>
</comment>
<keyword evidence="15" id="KW-1185">Reference proteome</keyword>
<dbReference type="Pfam" id="PF00005">
    <property type="entry name" value="ABC_tran"/>
    <property type="match status" value="1"/>
</dbReference>
<feature type="region of interest" description="Disordered" evidence="9">
    <location>
        <begin position="372"/>
        <end position="472"/>
    </location>
</feature>
<feature type="transmembrane region" description="Helical" evidence="10">
    <location>
        <begin position="297"/>
        <end position="318"/>
    </location>
</feature>
<dbReference type="Proteomes" id="UP001176521">
    <property type="component" value="Unassembled WGS sequence"/>
</dbReference>
<dbReference type="CDD" id="cd18583">
    <property type="entry name" value="ABC_6TM_HMT1"/>
    <property type="match status" value="1"/>
</dbReference>
<keyword evidence="3 10" id="KW-0812">Transmembrane</keyword>
<dbReference type="SUPFAM" id="SSF90123">
    <property type="entry name" value="ABC transporter transmembrane region"/>
    <property type="match status" value="1"/>
</dbReference>
<dbReference type="PROSITE" id="PS50893">
    <property type="entry name" value="ABC_TRANSPORTER_2"/>
    <property type="match status" value="1"/>
</dbReference>